<reference evidence="2" key="1">
    <citation type="submission" date="2008-07" db="EMBL/GenBank/DDBJ databases">
        <title>Annotation of Ajellomyces capsulatus strain H88.</title>
        <authorList>
            <person name="Champion M."/>
            <person name="Cuomo C."/>
            <person name="Ma L.-J."/>
            <person name="Henn M.R."/>
            <person name="Sil A."/>
            <person name="Goldman B."/>
            <person name="Young S.K."/>
            <person name="Kodira C.D."/>
            <person name="Zeng Q."/>
            <person name="Koehrsen M."/>
            <person name="Alvarado L."/>
            <person name="Berlin A."/>
            <person name="Borenstein D."/>
            <person name="Chen Z."/>
            <person name="Engels R."/>
            <person name="Freedman E."/>
            <person name="Gellesch M."/>
            <person name="Goldberg J."/>
            <person name="Griggs A."/>
            <person name="Gujja S."/>
            <person name="Heiman D."/>
            <person name="Hepburn T."/>
            <person name="Howarth C."/>
            <person name="Jen D."/>
            <person name="Larson L."/>
            <person name="Lewis B."/>
            <person name="Mehta T."/>
            <person name="Park D."/>
            <person name="Pearson M."/>
            <person name="Roberts A."/>
            <person name="Saif S."/>
            <person name="Shea T."/>
            <person name="Shenoy N."/>
            <person name="Sisk P."/>
            <person name="Stolte C."/>
            <person name="Sykes S."/>
            <person name="Walk T."/>
            <person name="White J."/>
            <person name="Yandava C."/>
            <person name="Klein B."/>
            <person name="McEwen J.G."/>
            <person name="Puccia R."/>
            <person name="Goldman G.H."/>
            <person name="Felipe M.S."/>
            <person name="Nino-Vega G."/>
            <person name="San-Blas G."/>
            <person name="Taylor J."/>
            <person name="Mendoza L."/>
            <person name="Galagan J."/>
            <person name="Nusbaum C."/>
            <person name="Birren B."/>
        </authorList>
    </citation>
    <scope>NUCLEOTIDE SEQUENCE [LARGE SCALE GENOMIC DNA]</scope>
    <source>
        <strain evidence="2">H88</strain>
    </source>
</reference>
<dbReference type="EMBL" id="DS990637">
    <property type="protein sequence ID" value="EGC42848.1"/>
    <property type="molecule type" value="Genomic_DNA"/>
</dbReference>
<evidence type="ECO:0000313" key="1">
    <source>
        <dbReference type="EMBL" id="EGC42848.1"/>
    </source>
</evidence>
<name>F0UAC9_AJEC8</name>
<dbReference type="HOGENOM" id="CLU_1906133_0_0_1"/>
<dbReference type="AlphaFoldDB" id="F0UAC9"/>
<accession>F0UAC9</accession>
<gene>
    <name evidence="1" type="ORF">HCEG_02063</name>
</gene>
<organism evidence="2">
    <name type="scientific">Ajellomyces capsulatus (strain H88)</name>
    <name type="common">Darling's disease fungus</name>
    <name type="synonym">Histoplasma capsulatum</name>
    <dbReference type="NCBI Taxonomy" id="544711"/>
    <lineage>
        <taxon>Eukaryota</taxon>
        <taxon>Fungi</taxon>
        <taxon>Dikarya</taxon>
        <taxon>Ascomycota</taxon>
        <taxon>Pezizomycotina</taxon>
        <taxon>Eurotiomycetes</taxon>
        <taxon>Eurotiomycetidae</taxon>
        <taxon>Onygenales</taxon>
        <taxon>Ajellomycetaceae</taxon>
        <taxon>Histoplasma</taxon>
    </lineage>
</organism>
<proteinExistence type="predicted"/>
<dbReference type="Proteomes" id="UP000008142">
    <property type="component" value="Unassembled WGS sequence"/>
</dbReference>
<protein>
    <submittedName>
        <fullName evidence="1">Predicted protein</fullName>
    </submittedName>
</protein>
<evidence type="ECO:0000313" key="2">
    <source>
        <dbReference type="Proteomes" id="UP000008142"/>
    </source>
</evidence>
<sequence>MRRLKQLLRMVDVSSSIPSQVWMHSASKEFPQWLRERVSIRDGNFSRSGHWKFSAVKGLTERSGSTTSDTGKHGLDRIPIMVPPDWRLKLGNVLKRKGNRCWGRPGFSPGFYPGVRFRRLHEHNGGTQREALT</sequence>